<dbReference type="PANTHER" id="PTHR23355:SF65">
    <property type="entry name" value="EXORIBONUCLEASE CYT-4, PUTATIVE (AFU_ORTHOLOGUE AFUA_7G01550)-RELATED"/>
    <property type="match status" value="1"/>
</dbReference>
<comment type="caution">
    <text evidence="2">The sequence shown here is derived from an EMBL/GenBank/DDBJ whole genome shotgun (WGS) entry which is preliminary data.</text>
</comment>
<dbReference type="SMART" id="SM00955">
    <property type="entry name" value="RNB"/>
    <property type="match status" value="1"/>
</dbReference>
<dbReference type="AlphaFoldDB" id="A0A369K5G4"/>
<keyword evidence="3" id="KW-1185">Reference proteome</keyword>
<organism evidence="2 3">
    <name type="scientific">Hypsizygus marmoreus</name>
    <name type="common">White beech mushroom</name>
    <name type="synonym">Agaricus marmoreus</name>
    <dbReference type="NCBI Taxonomy" id="39966"/>
    <lineage>
        <taxon>Eukaryota</taxon>
        <taxon>Fungi</taxon>
        <taxon>Dikarya</taxon>
        <taxon>Basidiomycota</taxon>
        <taxon>Agaricomycotina</taxon>
        <taxon>Agaricomycetes</taxon>
        <taxon>Agaricomycetidae</taxon>
        <taxon>Agaricales</taxon>
        <taxon>Tricholomatineae</taxon>
        <taxon>Lyophyllaceae</taxon>
        <taxon>Hypsizygus</taxon>
    </lineage>
</organism>
<dbReference type="EMBL" id="LUEZ02000040">
    <property type="protein sequence ID" value="RDB26126.1"/>
    <property type="molecule type" value="Genomic_DNA"/>
</dbReference>
<dbReference type="InterPro" id="IPR001900">
    <property type="entry name" value="RNase_II/R"/>
</dbReference>
<accession>A0A369K5G4</accession>
<name>A0A369K5G4_HYPMA</name>
<dbReference type="InterPro" id="IPR050180">
    <property type="entry name" value="RNR_Ribonuclease"/>
</dbReference>
<dbReference type="GO" id="GO:0003723">
    <property type="term" value="F:RNA binding"/>
    <property type="evidence" value="ECO:0007669"/>
    <property type="project" value="InterPro"/>
</dbReference>
<gene>
    <name evidence="2" type="primary">rpm1</name>
    <name evidence="2" type="ORF">Hypma_006662</name>
</gene>
<dbReference type="SUPFAM" id="SSF50249">
    <property type="entry name" value="Nucleic acid-binding proteins"/>
    <property type="match status" value="1"/>
</dbReference>
<dbReference type="OrthoDB" id="2285229at2759"/>
<dbReference type="GO" id="GO:0000932">
    <property type="term" value="C:P-body"/>
    <property type="evidence" value="ECO:0007669"/>
    <property type="project" value="TreeGrafter"/>
</dbReference>
<dbReference type="Pfam" id="PF00773">
    <property type="entry name" value="RNB"/>
    <property type="match status" value="1"/>
</dbReference>
<dbReference type="STRING" id="39966.A0A369K5G4"/>
<evidence type="ECO:0000313" key="2">
    <source>
        <dbReference type="EMBL" id="RDB26126.1"/>
    </source>
</evidence>
<reference evidence="2" key="1">
    <citation type="submission" date="2018-04" db="EMBL/GenBank/DDBJ databases">
        <title>Whole genome sequencing of Hypsizygus marmoreus.</title>
        <authorList>
            <person name="Choi I.-G."/>
            <person name="Min B."/>
            <person name="Kim J.-G."/>
            <person name="Kim S."/>
            <person name="Oh Y.-L."/>
            <person name="Kong W.-S."/>
            <person name="Park H."/>
            <person name="Jeong J."/>
            <person name="Song E.-S."/>
        </authorList>
    </citation>
    <scope>NUCLEOTIDE SEQUENCE [LARGE SCALE GENOMIC DNA]</scope>
    <source>
        <strain evidence="2">51987-8</strain>
    </source>
</reference>
<feature type="domain" description="RNB" evidence="1">
    <location>
        <begin position="473"/>
        <end position="826"/>
    </location>
</feature>
<dbReference type="GO" id="GO:0000175">
    <property type="term" value="F:3'-5'-RNA exonuclease activity"/>
    <property type="evidence" value="ECO:0007669"/>
    <property type="project" value="TreeGrafter"/>
</dbReference>
<dbReference type="InterPro" id="IPR012340">
    <property type="entry name" value="NA-bd_OB-fold"/>
</dbReference>
<evidence type="ECO:0000259" key="1">
    <source>
        <dbReference type="SMART" id="SM00955"/>
    </source>
</evidence>
<dbReference type="FunCoup" id="A0A369K5G4">
    <property type="interactions" value="1"/>
</dbReference>
<proteinExistence type="predicted"/>
<dbReference type="InParanoid" id="A0A369K5G4"/>
<dbReference type="GO" id="GO:0006402">
    <property type="term" value="P:mRNA catabolic process"/>
    <property type="evidence" value="ECO:0007669"/>
    <property type="project" value="TreeGrafter"/>
</dbReference>
<evidence type="ECO:0000313" key="3">
    <source>
        <dbReference type="Proteomes" id="UP000076154"/>
    </source>
</evidence>
<dbReference type="PANTHER" id="PTHR23355">
    <property type="entry name" value="RIBONUCLEASE"/>
    <property type="match status" value="1"/>
</dbReference>
<sequence length="958" mass="108477">MHRRASRSCQNILSTLPRHSDTSFYHSFRHQSTSVHFSHRKKADPKHTLSKEHYLDVKNITKKIIDRVAHQPHDWKHTPSLRGTEKRLAATLQNASSNRRGPSADKLAYLASEEPMDEDTGEFAPAVALGTFVETRRNLVASHGVVIGEATYDRRRRLVMLTSDGEIWRPVREDVLFTIPALAPTDLCIRCGTDDVALNDTQIHARIEVLKRLREVEKDIDNAYNAVCQKNAKVYDTVKSVDPDKWSETTIAEVARIVKSEPDIIAVFAIHKYLMSHPSQFVAHHAYTVNQRFNVRPQSHIKELETIQGWLRRRDGPIQAFAEKARGVILVSQTAFEQSRDEAPSQAPADHTWTTDDKTILSFLQHSLRRTRSSQDDPYILGQASILKAIDVNRPPIQDDQVHKLLVDLGVLAPWQDLFVLEPEIDLDLEPEATSSRIKADDARVLKALYSPSKSVPLGPEDFHPTDPLESVRHDFGDMPVYVIDEANSEELDDGVSIERIPSEPNNFWAHVHVADPASVIPPTNVFAREAAIKFQTAYFMFRSWPLFPRRLMHDPKHGLSLGSKEGSPTRVLTFSSKINPQGEVLDFNVRAGIIRKIHAVTYDEVDAALGFSNRSYWYPFGDEPSKLSSPSSFTPSQIKDLRDLSMISKRIVDKRQRDPVYNISYPTVELSKIGPRPPDFNGPTFEPSTFRGFPKFIYSAIDVSELETGAHGLVAEMMKLGSRVASRFCLEKGIPVLRRVADPSQIISDPNFQKILDMRDERGFVRHDKVLPLMQIAPSADYALEPKAHFNLGIPAGEGYTRVTSPLRRYMDLVHHWQLHHALLGSSAPRKSPPFDSTQLADLLLSMKAMEQYWKVLSKNDSRFWQCTQLKRWVEDTARGVERHNDPLMSLEATLLDAPSVNFSTRRSHAEVHVRLLGINGLLENLELSEVKKGDTIPVKLLNCRLGLRPQVTFVRK</sequence>
<dbReference type="Proteomes" id="UP000076154">
    <property type="component" value="Unassembled WGS sequence"/>
</dbReference>
<protein>
    <submittedName>
        <fullName evidence="2">Exoribonuclease II, mitochondrial</fullName>
    </submittedName>
</protein>